<feature type="transmembrane region" description="Helical" evidence="2">
    <location>
        <begin position="215"/>
        <end position="237"/>
    </location>
</feature>
<dbReference type="AlphaFoldDB" id="A0A174TTZ1"/>
<feature type="transmembrane region" description="Helical" evidence="2">
    <location>
        <begin position="318"/>
        <end position="337"/>
    </location>
</feature>
<dbReference type="InterPro" id="IPR000620">
    <property type="entry name" value="EamA_dom"/>
</dbReference>
<organism evidence="4 5">
    <name type="scientific">Clostridium baratii</name>
    <dbReference type="NCBI Taxonomy" id="1561"/>
    <lineage>
        <taxon>Bacteria</taxon>
        <taxon>Bacillati</taxon>
        <taxon>Bacillota</taxon>
        <taxon>Clostridia</taxon>
        <taxon>Eubacteriales</taxon>
        <taxon>Clostridiaceae</taxon>
        <taxon>Clostridium</taxon>
    </lineage>
</organism>
<feature type="transmembrane region" description="Helical" evidence="2">
    <location>
        <begin position="258"/>
        <end position="276"/>
    </location>
</feature>
<gene>
    <name evidence="4" type="ORF">ERS852568_02011</name>
</gene>
<feature type="domain" description="EamA" evidence="3">
    <location>
        <begin position="214"/>
        <end position="358"/>
    </location>
</feature>
<dbReference type="PANTHER" id="PTHR22911:SF137">
    <property type="entry name" value="SOLUTE CARRIER FAMILY 35 MEMBER G2-RELATED"/>
    <property type="match status" value="1"/>
</dbReference>
<name>A0A174TTZ1_9CLOT</name>
<feature type="transmembrane region" description="Helical" evidence="2">
    <location>
        <begin position="132"/>
        <end position="150"/>
    </location>
</feature>
<feature type="transmembrane region" description="Helical" evidence="2">
    <location>
        <begin position="44"/>
        <end position="63"/>
    </location>
</feature>
<accession>A0A174TTZ1</accession>
<sequence>MSANDKFGMIIAIRIIVESLKSEIYNKEERNVIMEVNKRKFQKGLMFGILVGLAWGLDGVLMGRVGMDKIFTDKVFALAQGVSEISFEFSPLVTAFFHESFCFVWVALVLIFGKQFKHVFYLLFKTKKGKAAAIAALVGSPIGMSAYLLGIKYATAPYASSISVIYPGVGAILSYFILKEKLSLRAVIGIAVSLLGSFMLGFNPSGNVPPTFFKGILFAVIAVLGWALEGVIIGFAMKHIKGEDHIQASPQQFLCLRYFISMVSYAVIVLPLIGGYPLAGQIISRGLVFKYAGIAILGAITYLSWYKAVDLIGAAMGTALNSTAALWTIIFSALLFGDKITPSLAIWGIVIVLGVFIFAIDPKTFRKKE</sequence>
<reference evidence="4 5" key="1">
    <citation type="submission" date="2015-09" db="EMBL/GenBank/DDBJ databases">
        <authorList>
            <consortium name="Pathogen Informatics"/>
        </authorList>
    </citation>
    <scope>NUCLEOTIDE SEQUENCE [LARGE SCALE GENOMIC DNA]</scope>
    <source>
        <strain evidence="4 5">2789STDY5834956</strain>
    </source>
</reference>
<feature type="domain" description="EamA" evidence="3">
    <location>
        <begin position="88"/>
        <end position="200"/>
    </location>
</feature>
<comment type="similarity">
    <text evidence="1">Belongs to the EamA transporter family.</text>
</comment>
<evidence type="ECO:0000313" key="4">
    <source>
        <dbReference type="EMBL" id="CUQ12526.1"/>
    </source>
</evidence>
<feature type="transmembrane region" description="Helical" evidence="2">
    <location>
        <begin position="156"/>
        <end position="177"/>
    </location>
</feature>
<dbReference type="InterPro" id="IPR037185">
    <property type="entry name" value="EmrE-like"/>
</dbReference>
<evidence type="ECO:0000256" key="2">
    <source>
        <dbReference type="SAM" id="Phobius"/>
    </source>
</evidence>
<dbReference type="PANTHER" id="PTHR22911">
    <property type="entry name" value="ACYL-MALONYL CONDENSING ENZYME-RELATED"/>
    <property type="match status" value="1"/>
</dbReference>
<proteinExistence type="inferred from homology"/>
<keyword evidence="2" id="KW-0812">Transmembrane</keyword>
<evidence type="ECO:0000259" key="3">
    <source>
        <dbReference type="Pfam" id="PF00892"/>
    </source>
</evidence>
<protein>
    <submittedName>
        <fullName evidence="4">Integral membrane protein</fullName>
    </submittedName>
</protein>
<dbReference type="EMBL" id="CZBO01000003">
    <property type="protein sequence ID" value="CUQ12526.1"/>
    <property type="molecule type" value="Genomic_DNA"/>
</dbReference>
<dbReference type="Proteomes" id="UP000095563">
    <property type="component" value="Unassembled WGS sequence"/>
</dbReference>
<feature type="transmembrane region" description="Helical" evidence="2">
    <location>
        <begin position="184"/>
        <end position="203"/>
    </location>
</feature>
<keyword evidence="2" id="KW-0472">Membrane</keyword>
<evidence type="ECO:0000313" key="5">
    <source>
        <dbReference type="Proteomes" id="UP000095563"/>
    </source>
</evidence>
<feature type="transmembrane region" description="Helical" evidence="2">
    <location>
        <begin position="92"/>
        <end position="112"/>
    </location>
</feature>
<dbReference type="SUPFAM" id="SSF103481">
    <property type="entry name" value="Multidrug resistance efflux transporter EmrE"/>
    <property type="match status" value="2"/>
</dbReference>
<feature type="transmembrane region" description="Helical" evidence="2">
    <location>
        <begin position="288"/>
        <end position="306"/>
    </location>
</feature>
<dbReference type="Pfam" id="PF00892">
    <property type="entry name" value="EamA"/>
    <property type="match status" value="2"/>
</dbReference>
<dbReference type="GO" id="GO:0016020">
    <property type="term" value="C:membrane"/>
    <property type="evidence" value="ECO:0007669"/>
    <property type="project" value="InterPro"/>
</dbReference>
<keyword evidence="2" id="KW-1133">Transmembrane helix</keyword>
<feature type="transmembrane region" description="Helical" evidence="2">
    <location>
        <begin position="343"/>
        <end position="360"/>
    </location>
</feature>
<evidence type="ECO:0000256" key="1">
    <source>
        <dbReference type="ARBA" id="ARBA00007362"/>
    </source>
</evidence>